<dbReference type="InterPro" id="IPR014710">
    <property type="entry name" value="RmlC-like_jellyroll"/>
</dbReference>
<name>A0A1J1JK79_PLAAG</name>
<dbReference type="InterPro" id="IPR011051">
    <property type="entry name" value="RmlC_Cupin_sf"/>
</dbReference>
<gene>
    <name evidence="2" type="ORF">PLAM_3519</name>
</gene>
<protein>
    <submittedName>
        <fullName evidence="2">Uncharacterized protein</fullName>
    </submittedName>
</protein>
<keyword evidence="1" id="KW-0472">Membrane</keyword>
<dbReference type="EMBL" id="LO018304">
    <property type="protein sequence ID" value="CUM61485.1"/>
    <property type="molecule type" value="Genomic_DNA"/>
</dbReference>
<accession>A0A1J1JK79</accession>
<dbReference type="Gene3D" id="2.60.120.10">
    <property type="entry name" value="Jelly Rolls"/>
    <property type="match status" value="1"/>
</dbReference>
<sequence length="151" mass="17282">MNQTLTQRNKVAIAFAGLSNLLSSLITIFRLLVLNDYHQLEGLRKRGKSHEFGYIYTPLLEIGFLEVYVMFWPVGTRSLAHYHQRAWAFVRVLFNSVCESKFGVSRGEILLLESTIAQAGCWLVTAPFEVHEIEATQEEGITFHCYLGKRN</sequence>
<evidence type="ECO:0000256" key="1">
    <source>
        <dbReference type="SAM" id="Phobius"/>
    </source>
</evidence>
<evidence type="ECO:0000313" key="2">
    <source>
        <dbReference type="EMBL" id="CUM61485.1"/>
    </source>
</evidence>
<keyword evidence="1" id="KW-0812">Transmembrane</keyword>
<reference evidence="2" key="1">
    <citation type="submission" date="2015-09" db="EMBL/GenBank/DDBJ databases">
        <authorList>
            <person name="Jackson K.R."/>
            <person name="Lunt B.L."/>
            <person name="Fisher J.N.B."/>
            <person name="Gardner A.V."/>
            <person name="Bailey M.E."/>
            <person name="Deus L.M."/>
            <person name="Earl A.S."/>
            <person name="Gibby P.D."/>
            <person name="Hartmann K.A."/>
            <person name="Liu J.E."/>
            <person name="Manci A.M."/>
            <person name="Nielsen D.A."/>
            <person name="Solomon M.B."/>
            <person name="Breakwell D.P."/>
            <person name="Burnett S.H."/>
            <person name="Grose J.H."/>
        </authorList>
    </citation>
    <scope>NUCLEOTIDE SEQUENCE</scope>
    <source>
        <strain evidence="2">7805</strain>
    </source>
</reference>
<feature type="transmembrane region" description="Helical" evidence="1">
    <location>
        <begin position="53"/>
        <end position="75"/>
    </location>
</feature>
<feature type="transmembrane region" description="Helical" evidence="1">
    <location>
        <begin position="12"/>
        <end position="33"/>
    </location>
</feature>
<organism evidence="2">
    <name type="scientific">Planktothrix agardhii</name>
    <name type="common">Oscillatoria agardhii</name>
    <dbReference type="NCBI Taxonomy" id="1160"/>
    <lineage>
        <taxon>Bacteria</taxon>
        <taxon>Bacillati</taxon>
        <taxon>Cyanobacteriota</taxon>
        <taxon>Cyanophyceae</taxon>
        <taxon>Oscillatoriophycideae</taxon>
        <taxon>Oscillatoriales</taxon>
        <taxon>Microcoleaceae</taxon>
        <taxon>Planktothrix</taxon>
    </lineage>
</organism>
<dbReference type="SUPFAM" id="SSF51182">
    <property type="entry name" value="RmlC-like cupins"/>
    <property type="match status" value="1"/>
</dbReference>
<dbReference type="RefSeq" id="WP_254034324.1">
    <property type="nucleotide sequence ID" value="NZ_LR882950.1"/>
</dbReference>
<dbReference type="AlphaFoldDB" id="A0A1J1JK79"/>
<keyword evidence="1" id="KW-1133">Transmembrane helix</keyword>
<proteinExistence type="predicted"/>